<comment type="caution">
    <text evidence="2">The sequence shown here is derived from an EMBL/GenBank/DDBJ whole genome shotgun (WGS) entry which is preliminary data.</text>
</comment>
<reference evidence="2" key="1">
    <citation type="submission" date="2016-12" db="EMBL/GenBank/DDBJ databases">
        <authorList>
            <person name="Moulin L."/>
        </authorList>
    </citation>
    <scope>NUCLEOTIDE SEQUENCE [LARGE SCALE GENOMIC DNA]</scope>
    <source>
        <strain evidence="2">STM 7183</strain>
    </source>
</reference>
<evidence type="ECO:0000313" key="2">
    <source>
        <dbReference type="EMBL" id="SIT46573.1"/>
    </source>
</evidence>
<dbReference type="AlphaFoldDB" id="A0A1N7SGS8"/>
<sequence>MLAGQLHPVSNDITKQPLKRGECF</sequence>
<dbReference type="EMBL" id="CYGY02000052">
    <property type="protein sequence ID" value="SIT46573.1"/>
    <property type="molecule type" value="Genomic_DNA"/>
</dbReference>
<feature type="region of interest" description="Disordered" evidence="1">
    <location>
        <begin position="1"/>
        <end position="24"/>
    </location>
</feature>
<accession>A0A1N7SGS8</accession>
<keyword evidence="3" id="KW-1185">Reference proteome</keyword>
<gene>
    <name evidence="2" type="ORF">BN2476_520002</name>
</gene>
<evidence type="ECO:0000313" key="3">
    <source>
        <dbReference type="Proteomes" id="UP000195569"/>
    </source>
</evidence>
<protein>
    <submittedName>
        <fullName evidence="2">Uncharacterized protein</fullName>
    </submittedName>
</protein>
<proteinExistence type="predicted"/>
<name>A0A1N7SGS8_9BURK</name>
<evidence type="ECO:0000256" key="1">
    <source>
        <dbReference type="SAM" id="MobiDB-lite"/>
    </source>
</evidence>
<dbReference type="Proteomes" id="UP000195569">
    <property type="component" value="Unassembled WGS sequence"/>
</dbReference>
<organism evidence="2 3">
    <name type="scientific">Paraburkholderia piptadeniae</name>
    <dbReference type="NCBI Taxonomy" id="1701573"/>
    <lineage>
        <taxon>Bacteria</taxon>
        <taxon>Pseudomonadati</taxon>
        <taxon>Pseudomonadota</taxon>
        <taxon>Betaproteobacteria</taxon>
        <taxon>Burkholderiales</taxon>
        <taxon>Burkholderiaceae</taxon>
        <taxon>Paraburkholderia</taxon>
    </lineage>
</organism>